<reference evidence="2" key="1">
    <citation type="journal article" date="2015" name="BMC Genomics">
        <title>Genomic and transcriptomic analysis of the endophytic fungus Pestalotiopsis fici reveals its lifestyle and high potential for synthesis of natural products.</title>
        <authorList>
            <person name="Wang X."/>
            <person name="Zhang X."/>
            <person name="Liu L."/>
            <person name="Xiang M."/>
            <person name="Wang W."/>
            <person name="Sun X."/>
            <person name="Che Y."/>
            <person name="Guo L."/>
            <person name="Liu G."/>
            <person name="Guo L."/>
            <person name="Wang C."/>
            <person name="Yin W.B."/>
            <person name="Stadler M."/>
            <person name="Zhang X."/>
            <person name="Liu X."/>
        </authorList>
    </citation>
    <scope>NUCLEOTIDE SEQUENCE [LARGE SCALE GENOMIC DNA]</scope>
    <source>
        <strain evidence="2">W106-1 / CGMCC3.15140</strain>
    </source>
</reference>
<dbReference type="InParanoid" id="W3WLF4"/>
<dbReference type="EMBL" id="KI912120">
    <property type="protein sequence ID" value="ETS74002.1"/>
    <property type="molecule type" value="Genomic_DNA"/>
</dbReference>
<proteinExistence type="predicted"/>
<dbReference type="HOGENOM" id="CLU_011148_0_0_1"/>
<dbReference type="GeneID" id="19278881"/>
<dbReference type="RefSeq" id="XP_007840640.1">
    <property type="nucleotide sequence ID" value="XM_007842449.1"/>
</dbReference>
<protein>
    <recommendedName>
        <fullName evidence="3">DUF1479 domain protein</fullName>
    </recommendedName>
</protein>
<gene>
    <name evidence="1" type="ORF">PFICI_13868</name>
</gene>
<dbReference type="KEGG" id="pfy:PFICI_13868"/>
<dbReference type="InterPro" id="IPR027443">
    <property type="entry name" value="IPNS-like_sf"/>
</dbReference>
<accession>W3WLF4</accession>
<keyword evidence="2" id="KW-1185">Reference proteome</keyword>
<evidence type="ECO:0000313" key="2">
    <source>
        <dbReference type="Proteomes" id="UP000030651"/>
    </source>
</evidence>
<organism evidence="1 2">
    <name type="scientific">Pestalotiopsis fici (strain W106-1 / CGMCC3.15140)</name>
    <dbReference type="NCBI Taxonomy" id="1229662"/>
    <lineage>
        <taxon>Eukaryota</taxon>
        <taxon>Fungi</taxon>
        <taxon>Dikarya</taxon>
        <taxon>Ascomycota</taxon>
        <taxon>Pezizomycotina</taxon>
        <taxon>Sordariomycetes</taxon>
        <taxon>Xylariomycetidae</taxon>
        <taxon>Amphisphaeriales</taxon>
        <taxon>Sporocadaceae</taxon>
        <taxon>Pestalotiopsis</taxon>
    </lineage>
</organism>
<dbReference type="OrthoDB" id="8249012at2759"/>
<sequence length="489" mass="54657">MMLQSLRSGPLTKARNYATATKPVVKKEGSIADAFNSLSGGNAPPLPLRFRQLKQQIAQGREDRMIASWHRLLDELRLECDIIARKGPRAIPEIEFKDLAGDLRSIRGEIKKRGALVVRNVIPEAEARGYKYDLEEYIRLNPSTRNFEGQVFELYWSLPQLKARSHPNMVAAQSTLMSLWNKSDAKAPISTSQTLMYADRLRIRQPGDAKFALGPHQDGGSVERWQPEGSAGVYERILQGDWENHDPWDASTRVHANINLYDGLGACSMFRMFQGWLSMSTVSPYEGTLLVQPLLKHSTAYTLLRPFFRPVAQYGDIATEEYLKPSNWQFIAGEDMTSELQGATPGQGQEYTEFNHPHLELNRTMVHVPKVRPGDYVVWHCDTIHAVDKTHKGNFDSSVLYIPVCPLTEANARYAATQRQAFLDGTPGPDFPGGLGESQHVQRPDVQDLRRVTDENGLRAAGFEKLPILGGDSPGTISVTQTANSILGF</sequence>
<dbReference type="eggNOG" id="ENOG502QUAF">
    <property type="taxonomic scope" value="Eukaryota"/>
</dbReference>
<dbReference type="Gene3D" id="2.60.120.330">
    <property type="entry name" value="B-lactam Antibiotic, Isopenicillin N Synthase, Chain"/>
    <property type="match status" value="1"/>
</dbReference>
<dbReference type="PANTHER" id="PTHR30613">
    <property type="entry name" value="UNCHARACTERIZED PROTEIN YBIU-RELATED"/>
    <property type="match status" value="1"/>
</dbReference>
<dbReference type="PANTHER" id="PTHR30613:SF1">
    <property type="entry name" value="DUF1479 DOMAIN PROTEIN (AFU_ORTHOLOGUE AFUA_5G09280)"/>
    <property type="match status" value="1"/>
</dbReference>
<dbReference type="OMA" id="HANINLY"/>
<dbReference type="Proteomes" id="UP000030651">
    <property type="component" value="Unassembled WGS sequence"/>
</dbReference>
<dbReference type="InterPro" id="IPR010856">
    <property type="entry name" value="Gig2-like"/>
</dbReference>
<evidence type="ECO:0008006" key="3">
    <source>
        <dbReference type="Google" id="ProtNLM"/>
    </source>
</evidence>
<dbReference type="Pfam" id="PF07350">
    <property type="entry name" value="Gig2-like"/>
    <property type="match status" value="1"/>
</dbReference>
<dbReference type="AlphaFoldDB" id="W3WLF4"/>
<name>W3WLF4_PESFW</name>
<dbReference type="SUPFAM" id="SSF51197">
    <property type="entry name" value="Clavaminate synthase-like"/>
    <property type="match status" value="1"/>
</dbReference>
<evidence type="ECO:0000313" key="1">
    <source>
        <dbReference type="EMBL" id="ETS74002.1"/>
    </source>
</evidence>